<dbReference type="PANTHER" id="PTHR30349:SF64">
    <property type="entry name" value="PROPHAGE INTEGRASE INTD-RELATED"/>
    <property type="match status" value="1"/>
</dbReference>
<dbReference type="InterPro" id="IPR044068">
    <property type="entry name" value="CB"/>
</dbReference>
<dbReference type="Proteomes" id="UP000509327">
    <property type="component" value="Chromosome"/>
</dbReference>
<keyword evidence="2" id="KW-0229">DNA integration</keyword>
<keyword evidence="3 5" id="KW-0238">DNA-binding</keyword>
<dbReference type="InterPro" id="IPR011010">
    <property type="entry name" value="DNA_brk_join_enz"/>
</dbReference>
<comment type="similarity">
    <text evidence="1">Belongs to the 'phage' integrase family.</text>
</comment>
<dbReference type="Pfam" id="PF14659">
    <property type="entry name" value="Phage_int_SAM_3"/>
    <property type="match status" value="1"/>
</dbReference>
<dbReference type="GO" id="GO:0015074">
    <property type="term" value="P:DNA integration"/>
    <property type="evidence" value="ECO:0007669"/>
    <property type="project" value="UniProtKB-KW"/>
</dbReference>
<keyword evidence="4" id="KW-0233">DNA recombination</keyword>
<dbReference type="OrthoDB" id="9803188at2"/>
<protein>
    <submittedName>
        <fullName evidence="9">Site-specific integrase</fullName>
    </submittedName>
    <submittedName>
        <fullName evidence="8">Site-specific recombinase XerD</fullName>
    </submittedName>
</protein>
<dbReference type="InterPro" id="IPR004107">
    <property type="entry name" value="Integrase_SAM-like_N"/>
</dbReference>
<dbReference type="Pfam" id="PF00589">
    <property type="entry name" value="Phage_integrase"/>
    <property type="match status" value="1"/>
</dbReference>
<evidence type="ECO:0000259" key="6">
    <source>
        <dbReference type="PROSITE" id="PS51898"/>
    </source>
</evidence>
<dbReference type="InterPro" id="IPR002104">
    <property type="entry name" value="Integrase_catalytic"/>
</dbReference>
<gene>
    <name evidence="8" type="ORF">DFQ00_101469</name>
    <name evidence="9" type="ORF">HUB98_25990</name>
    <name evidence="10" type="ORF">HUB98_26280</name>
</gene>
<evidence type="ECO:0000313" key="11">
    <source>
        <dbReference type="Proteomes" id="UP000247790"/>
    </source>
</evidence>
<keyword evidence="12" id="KW-1185">Reference proteome</keyword>
<evidence type="ECO:0000313" key="9">
    <source>
        <dbReference type="EMBL" id="QKS59312.1"/>
    </source>
</evidence>
<dbReference type="EMBL" id="CP054614">
    <property type="protein sequence ID" value="QKS59312.1"/>
    <property type="molecule type" value="Genomic_DNA"/>
</dbReference>
<dbReference type="RefSeq" id="WP_110893729.1">
    <property type="nucleotide sequence ID" value="NZ_CP054614.1"/>
</dbReference>
<dbReference type="GO" id="GO:0006310">
    <property type="term" value="P:DNA recombination"/>
    <property type="evidence" value="ECO:0007669"/>
    <property type="project" value="UniProtKB-KW"/>
</dbReference>
<evidence type="ECO:0000256" key="1">
    <source>
        <dbReference type="ARBA" id="ARBA00008857"/>
    </source>
</evidence>
<name>A0A2V4WAE8_PAEBA</name>
<dbReference type="Gene3D" id="1.10.150.130">
    <property type="match status" value="1"/>
</dbReference>
<evidence type="ECO:0000313" key="8">
    <source>
        <dbReference type="EMBL" id="PYE52531.1"/>
    </source>
</evidence>
<evidence type="ECO:0000256" key="2">
    <source>
        <dbReference type="ARBA" id="ARBA00022908"/>
    </source>
</evidence>
<dbReference type="AlphaFoldDB" id="A0A2V4WAE8"/>
<dbReference type="GO" id="GO:0003677">
    <property type="term" value="F:DNA binding"/>
    <property type="evidence" value="ECO:0007669"/>
    <property type="project" value="UniProtKB-UniRule"/>
</dbReference>
<proteinExistence type="inferred from homology"/>
<organism evidence="8 11">
    <name type="scientific">Paenibacillus barcinonensis</name>
    <dbReference type="NCBI Taxonomy" id="198119"/>
    <lineage>
        <taxon>Bacteria</taxon>
        <taxon>Bacillati</taxon>
        <taxon>Bacillota</taxon>
        <taxon>Bacilli</taxon>
        <taxon>Bacillales</taxon>
        <taxon>Paenibacillaceae</taxon>
        <taxon>Paenibacillus</taxon>
    </lineage>
</organism>
<evidence type="ECO:0000313" key="10">
    <source>
        <dbReference type="EMBL" id="QKS59366.1"/>
    </source>
</evidence>
<dbReference type="PROSITE" id="PS51898">
    <property type="entry name" value="TYR_RECOMBINASE"/>
    <property type="match status" value="1"/>
</dbReference>
<dbReference type="Proteomes" id="UP000247790">
    <property type="component" value="Unassembled WGS sequence"/>
</dbReference>
<evidence type="ECO:0000256" key="5">
    <source>
        <dbReference type="PROSITE-ProRule" id="PRU01248"/>
    </source>
</evidence>
<dbReference type="InterPro" id="IPR050090">
    <property type="entry name" value="Tyrosine_recombinase_XerCD"/>
</dbReference>
<accession>A0A2V4WAE8</accession>
<dbReference type="EMBL" id="CP054614">
    <property type="protein sequence ID" value="QKS59366.1"/>
    <property type="molecule type" value="Genomic_DNA"/>
</dbReference>
<evidence type="ECO:0000256" key="3">
    <source>
        <dbReference type="ARBA" id="ARBA00023125"/>
    </source>
</evidence>
<sequence>MAKKKKVNIRETKSGKFTYRYDMKDPITGKRIQKETPAFDSYDDAFNESIRIDAELMYGMLIDKSKITFRYWAAEWIEEYSKSGVGKSTVATRKSMINLADDMFGSMYIQEFTAFYLQDVFDNLKEDGYARSSLVSLYVTLKMIFERAMKHDLVRKNVVLHVKVPKYKKTVEEVELDNDIPRYLEKDELIHFLKTSLNASSEQAFRIFFVLAYTGVRIGELCALKLSDFSEFNKTLSITKTLYIPNSLKNYEIGPPKTPSSVRKITISQSVVNILKEQLDYKQSLMRQHGKWFDDHNFIFFNEHQYLGYPMPMSTIRGIMSDILEKANLPESITPHLLRHTFTSLMAEAKVDLPTIQDMLGHEDDRVTERVYLHVTQARKLDAADKLDALIGDIF</sequence>
<evidence type="ECO:0000313" key="12">
    <source>
        <dbReference type="Proteomes" id="UP000509327"/>
    </source>
</evidence>
<evidence type="ECO:0000256" key="4">
    <source>
        <dbReference type="ARBA" id="ARBA00023172"/>
    </source>
</evidence>
<dbReference type="InterPro" id="IPR013762">
    <property type="entry name" value="Integrase-like_cat_sf"/>
</dbReference>
<evidence type="ECO:0000259" key="7">
    <source>
        <dbReference type="PROSITE" id="PS51900"/>
    </source>
</evidence>
<dbReference type="PROSITE" id="PS51900">
    <property type="entry name" value="CB"/>
    <property type="match status" value="1"/>
</dbReference>
<dbReference type="SUPFAM" id="SSF56349">
    <property type="entry name" value="DNA breaking-rejoining enzymes"/>
    <property type="match status" value="1"/>
</dbReference>
<reference evidence="8 11" key="1">
    <citation type="submission" date="2018-06" db="EMBL/GenBank/DDBJ databases">
        <title>Genomic Encyclopedia of Type Strains, Phase III (KMG-III): the genomes of soil and plant-associated and newly described type strains.</title>
        <authorList>
            <person name="Whitman W."/>
        </authorList>
    </citation>
    <scope>NUCLEOTIDE SEQUENCE [LARGE SCALE GENOMIC DNA]</scope>
    <source>
        <strain evidence="8 11">CECT 7022</strain>
    </source>
</reference>
<dbReference type="Gene3D" id="1.10.443.10">
    <property type="entry name" value="Intergrase catalytic core"/>
    <property type="match status" value="1"/>
</dbReference>
<dbReference type="EMBL" id="QJSW01000001">
    <property type="protein sequence ID" value="PYE52531.1"/>
    <property type="molecule type" value="Genomic_DNA"/>
</dbReference>
<feature type="domain" description="Tyr recombinase" evidence="6">
    <location>
        <begin position="179"/>
        <end position="385"/>
    </location>
</feature>
<dbReference type="CDD" id="cd01189">
    <property type="entry name" value="INT_ICEBs1_C_like"/>
    <property type="match status" value="1"/>
</dbReference>
<reference evidence="9 12" key="2">
    <citation type="submission" date="2020-06" db="EMBL/GenBank/DDBJ databases">
        <title>Complete genome of Paenibacillus barcinonensis KACC11450.</title>
        <authorList>
            <person name="Kim M."/>
            <person name="Park Y.-J."/>
            <person name="Shin J.-H."/>
        </authorList>
    </citation>
    <scope>NUCLEOTIDE SEQUENCE [LARGE SCALE GENOMIC DNA]</scope>
    <source>
        <strain evidence="9 12">KACC11450</strain>
    </source>
</reference>
<feature type="domain" description="Core-binding (CB)" evidence="7">
    <location>
        <begin position="67"/>
        <end position="149"/>
    </location>
</feature>
<dbReference type="PANTHER" id="PTHR30349">
    <property type="entry name" value="PHAGE INTEGRASE-RELATED"/>
    <property type="match status" value="1"/>
</dbReference>
<dbReference type="InterPro" id="IPR010998">
    <property type="entry name" value="Integrase_recombinase_N"/>
</dbReference>